<feature type="region of interest" description="Disordered" evidence="1">
    <location>
        <begin position="83"/>
        <end position="106"/>
    </location>
</feature>
<organism evidence="3 4">
    <name type="scientific">Streptococcus henryi</name>
    <dbReference type="NCBI Taxonomy" id="439219"/>
    <lineage>
        <taxon>Bacteria</taxon>
        <taxon>Bacillati</taxon>
        <taxon>Bacillota</taxon>
        <taxon>Bacilli</taxon>
        <taxon>Lactobacillales</taxon>
        <taxon>Streptococcaceae</taxon>
        <taxon>Streptococcus</taxon>
    </lineage>
</organism>
<feature type="transmembrane region" description="Helical" evidence="2">
    <location>
        <begin position="118"/>
        <end position="141"/>
    </location>
</feature>
<dbReference type="EMBL" id="FMXP01000013">
    <property type="protein sequence ID" value="SDB22178.1"/>
    <property type="molecule type" value="Genomic_DNA"/>
</dbReference>
<evidence type="ECO:0000256" key="1">
    <source>
        <dbReference type="SAM" id="MobiDB-lite"/>
    </source>
</evidence>
<accession>A0A1G6BNP0</accession>
<evidence type="ECO:0000313" key="3">
    <source>
        <dbReference type="EMBL" id="SDB22178.1"/>
    </source>
</evidence>
<reference evidence="3 4" key="1">
    <citation type="submission" date="2016-10" db="EMBL/GenBank/DDBJ databases">
        <authorList>
            <person name="de Groot N.N."/>
        </authorList>
    </citation>
    <scope>NUCLEOTIDE SEQUENCE [LARGE SCALE GENOMIC DNA]</scope>
    <source>
        <strain evidence="3 4">A-4</strain>
    </source>
</reference>
<keyword evidence="2" id="KW-0812">Transmembrane</keyword>
<feature type="compositionally biased region" description="Polar residues" evidence="1">
    <location>
        <begin position="97"/>
        <end position="106"/>
    </location>
</feature>
<protein>
    <submittedName>
        <fullName evidence="3">Uncharacterized protein</fullName>
    </submittedName>
</protein>
<dbReference type="Gene3D" id="3.10.450.540">
    <property type="match status" value="1"/>
</dbReference>
<keyword evidence="2" id="KW-0472">Membrane</keyword>
<keyword evidence="2" id="KW-1133">Transmembrane helix</keyword>
<dbReference type="AlphaFoldDB" id="A0A1G6BNP0"/>
<dbReference type="CDD" id="cd16427">
    <property type="entry name" value="TraM-like"/>
    <property type="match status" value="1"/>
</dbReference>
<sequence length="262" mass="29980">MFRLQNQLTGQIQEFPNRAALMIGLEGEENRCLQLNRSATLFIYHCDKQDNVLESMELTIPPTEGKEIKELLGDFGLKKEEKTSFWSRSKAPKDQSESQPDQNISRQKGGLKNWLKGFLWLLPTVLSLASFALAYQSLYLVKHSSQENIRVEEIKSNSTDQVADVFCRYFISAYFSKNSNLEDYLSKNLSKEALEQEKGTPVSVLLEKQKENGKQIEVTYVLSLRSDDEGVISKRLKLIIEADQEAKYGYLVMQKTALFAYP</sequence>
<proteinExistence type="predicted"/>
<gene>
    <name evidence="3" type="ORF">SAMN02910293_01118</name>
</gene>
<dbReference type="Proteomes" id="UP000182508">
    <property type="component" value="Unassembled WGS sequence"/>
</dbReference>
<keyword evidence="4" id="KW-1185">Reference proteome</keyword>
<dbReference type="RefSeq" id="WP_074485960.1">
    <property type="nucleotide sequence ID" value="NZ_FMXP01000013.1"/>
</dbReference>
<name>A0A1G6BNP0_9STRE</name>
<dbReference type="STRING" id="439219.SAMN02910293_01118"/>
<evidence type="ECO:0000313" key="4">
    <source>
        <dbReference type="Proteomes" id="UP000182508"/>
    </source>
</evidence>
<evidence type="ECO:0000256" key="2">
    <source>
        <dbReference type="SAM" id="Phobius"/>
    </source>
</evidence>